<evidence type="ECO:0000313" key="3">
    <source>
        <dbReference type="Proteomes" id="UP000005307"/>
    </source>
</evidence>
<sequence>MLWMKWFDIPPVWLVGGLIVTYWLGQAQPFGFSLDHAITQFLGAVLIGAGLILIMLAIAEMRRKKTTWCDCGGRSPVANEVLLYWPHGNKP</sequence>
<reference evidence="2 3" key="1">
    <citation type="journal article" date="2013" name="PLoS ONE">
        <title>Poles Apart: Arctic and Antarctic Octadecabacter strains Share High Genome Plasticity and a New Type of Xanthorhodopsin.</title>
        <authorList>
            <person name="Vollmers J."/>
            <person name="Voget S."/>
            <person name="Dietrich S."/>
            <person name="Gollnow K."/>
            <person name="Smits M."/>
            <person name="Meyer K."/>
            <person name="Brinkhoff T."/>
            <person name="Simon M."/>
            <person name="Daniel R."/>
        </authorList>
    </citation>
    <scope>NUCLEOTIDE SEQUENCE [LARGE SCALE GENOMIC DNA]</scope>
    <source>
        <strain evidence="2 3">307</strain>
    </source>
</reference>
<keyword evidence="1" id="KW-1133">Transmembrane helix</keyword>
<dbReference type="GO" id="GO:0008168">
    <property type="term" value="F:methyltransferase activity"/>
    <property type="evidence" value="ECO:0007669"/>
    <property type="project" value="UniProtKB-KW"/>
</dbReference>
<keyword evidence="2" id="KW-0808">Transferase</keyword>
<feature type="transmembrane region" description="Helical" evidence="1">
    <location>
        <begin position="37"/>
        <end position="58"/>
    </location>
</feature>
<dbReference type="STRING" id="391626.OAN307_c12320"/>
<organism evidence="2 3">
    <name type="scientific">Octadecabacter antarcticus 307</name>
    <dbReference type="NCBI Taxonomy" id="391626"/>
    <lineage>
        <taxon>Bacteria</taxon>
        <taxon>Pseudomonadati</taxon>
        <taxon>Pseudomonadota</taxon>
        <taxon>Alphaproteobacteria</taxon>
        <taxon>Rhodobacterales</taxon>
        <taxon>Roseobacteraceae</taxon>
        <taxon>Octadecabacter</taxon>
    </lineage>
</organism>
<dbReference type="Proteomes" id="UP000005307">
    <property type="component" value="Chromosome"/>
</dbReference>
<evidence type="ECO:0000256" key="1">
    <source>
        <dbReference type="SAM" id="Phobius"/>
    </source>
</evidence>
<dbReference type="AlphaFoldDB" id="M9R585"/>
<dbReference type="HOGENOM" id="CLU_2424040_0_0_5"/>
<dbReference type="GO" id="GO:0032259">
    <property type="term" value="P:methylation"/>
    <property type="evidence" value="ECO:0007669"/>
    <property type="project" value="UniProtKB-KW"/>
</dbReference>
<gene>
    <name evidence="2" type="ORF">OAN307_c12320</name>
</gene>
<keyword evidence="3" id="KW-1185">Reference proteome</keyword>
<keyword evidence="2" id="KW-0489">Methyltransferase</keyword>
<evidence type="ECO:0000313" key="2">
    <source>
        <dbReference type="EMBL" id="AGI66933.1"/>
    </source>
</evidence>
<dbReference type="KEGG" id="oat:OAN307_c12320"/>
<keyword evidence="1" id="KW-0812">Transmembrane</keyword>
<proteinExistence type="predicted"/>
<name>M9R585_9RHOB</name>
<accession>M9R585</accession>
<keyword evidence="1" id="KW-0472">Membrane</keyword>
<protein>
    <submittedName>
        <fullName evidence="2">Isoprenylcysteine carboxyl methyltransferase family protein</fullName>
    </submittedName>
</protein>
<dbReference type="eggNOG" id="COG2020">
    <property type="taxonomic scope" value="Bacteria"/>
</dbReference>
<dbReference type="EMBL" id="CP003740">
    <property type="protein sequence ID" value="AGI66933.1"/>
    <property type="molecule type" value="Genomic_DNA"/>
</dbReference>